<reference evidence="1 2" key="1">
    <citation type="submission" date="2021-05" db="EMBL/GenBank/DDBJ databases">
        <title>A Polyphasic approach of four new species of the genus Ohtaekwangia: Ohtaekwangia histidinii sp. nov., Ohtaekwangia cretensis sp. nov., Ohtaekwangia indiensis sp. nov., Ohtaekwangia reichenbachii sp. nov. from diverse environment.</title>
        <authorList>
            <person name="Octaviana S."/>
        </authorList>
    </citation>
    <scope>NUCLEOTIDE SEQUENCE [LARGE SCALE GENOMIC DNA]</scope>
    <source>
        <strain evidence="1 2">PWU4</strain>
    </source>
</reference>
<keyword evidence="2" id="KW-1185">Reference proteome</keyword>
<dbReference type="RefSeq" id="WP_254169934.1">
    <property type="nucleotide sequence ID" value="NZ_JAHESF010000061.1"/>
</dbReference>
<organism evidence="1 2">
    <name type="scientific">Chryseosolibacter histidini</name>
    <dbReference type="NCBI Taxonomy" id="2782349"/>
    <lineage>
        <taxon>Bacteria</taxon>
        <taxon>Pseudomonadati</taxon>
        <taxon>Bacteroidota</taxon>
        <taxon>Cytophagia</taxon>
        <taxon>Cytophagales</taxon>
        <taxon>Chryseotaleaceae</taxon>
        <taxon>Chryseosolibacter</taxon>
    </lineage>
</organism>
<dbReference type="Proteomes" id="UP001319200">
    <property type="component" value="Unassembled WGS sequence"/>
</dbReference>
<accession>A0AAP2DV35</accession>
<comment type="caution">
    <text evidence="1">The sequence shown here is derived from an EMBL/GenBank/DDBJ whole genome shotgun (WGS) entry which is preliminary data.</text>
</comment>
<name>A0AAP2DV35_9BACT</name>
<dbReference type="EMBL" id="JAHESF010000061">
    <property type="protein sequence ID" value="MBT1701249.1"/>
    <property type="molecule type" value="Genomic_DNA"/>
</dbReference>
<protein>
    <submittedName>
        <fullName evidence="1">Uncharacterized protein</fullName>
    </submittedName>
</protein>
<proteinExistence type="predicted"/>
<evidence type="ECO:0000313" key="1">
    <source>
        <dbReference type="EMBL" id="MBT1701249.1"/>
    </source>
</evidence>
<gene>
    <name evidence="1" type="ORF">KK083_30435</name>
</gene>
<dbReference type="AlphaFoldDB" id="A0AAP2DV35"/>
<sequence>MEKNQKNRMMYHKLPRNVENDLSAVHMARVWQLLEEKFCFNIKKWKKEYVEYLQKRAHNVPEQEAFVDFGMEFINPVLNAVLKRDRYFDTWGNLLKYIVKKY</sequence>
<evidence type="ECO:0000313" key="2">
    <source>
        <dbReference type="Proteomes" id="UP001319200"/>
    </source>
</evidence>